<dbReference type="AlphaFoldDB" id="A0A1M6CSC2"/>
<organism evidence="4 5">
    <name type="scientific">Flavobacterium terrae</name>
    <dbReference type="NCBI Taxonomy" id="415425"/>
    <lineage>
        <taxon>Bacteria</taxon>
        <taxon>Pseudomonadati</taxon>
        <taxon>Bacteroidota</taxon>
        <taxon>Flavobacteriia</taxon>
        <taxon>Flavobacteriales</taxon>
        <taxon>Flavobacteriaceae</taxon>
        <taxon>Flavobacterium</taxon>
    </lineage>
</organism>
<dbReference type="EMBL" id="FQZI01000002">
    <property type="protein sequence ID" value="SHI63859.1"/>
    <property type="molecule type" value="Genomic_DNA"/>
</dbReference>
<dbReference type="Proteomes" id="UP000184488">
    <property type="component" value="Unassembled WGS sequence"/>
</dbReference>
<evidence type="ECO:0000256" key="3">
    <source>
        <dbReference type="PROSITE-ProRule" id="PRU00339"/>
    </source>
</evidence>
<dbReference type="RefSeq" id="WP_073309290.1">
    <property type="nucleotide sequence ID" value="NZ_FQZI01000002.1"/>
</dbReference>
<name>A0A1M6CSC2_9FLAO</name>
<sequence length="293" mass="33898">MKKLFFTITILCSLASQSQSFNDRFKILMQLGSDAKSMDNLFKEWKQKEPSNPDLYIGGFNFYYQEATKEILSLSPSPTSNPQLELKDSTNNTAAYLGGQKTQNDSLFNISQNFLVEGLKKNPKRLDMRFGKIYALGTFNRFNDFTRDLLETLEYSKKINHKWLWSNNEPVKDEINFLKAAVQDYQNTLYKNKEDGNMLEIAEKMNTIFPNDAIILCTLGSTYLMDNKLEKALPIFEKAYSLKPDDNIIINNLALSYFNSKDYKKAKRLFTILLEKGDENQKTLAKEKLKLIE</sequence>
<protein>
    <submittedName>
        <fullName evidence="4">Tetratricopeptide repeat-containing protein</fullName>
    </submittedName>
</protein>
<keyword evidence="2 3" id="KW-0802">TPR repeat</keyword>
<dbReference type="Pfam" id="PF13181">
    <property type="entry name" value="TPR_8"/>
    <property type="match status" value="1"/>
</dbReference>
<accession>A0A1M6CSC2</accession>
<dbReference type="InterPro" id="IPR011990">
    <property type="entry name" value="TPR-like_helical_dom_sf"/>
</dbReference>
<gene>
    <name evidence="4" type="ORF">SAMN05444363_1069</name>
</gene>
<dbReference type="PANTHER" id="PTHR45586:SF1">
    <property type="entry name" value="LIPOPOLYSACCHARIDE ASSEMBLY PROTEIN B"/>
    <property type="match status" value="1"/>
</dbReference>
<evidence type="ECO:0000256" key="1">
    <source>
        <dbReference type="ARBA" id="ARBA00022737"/>
    </source>
</evidence>
<feature type="repeat" description="TPR" evidence="3">
    <location>
        <begin position="213"/>
        <end position="246"/>
    </location>
</feature>
<dbReference type="STRING" id="415425.SAMN05444363_1069"/>
<keyword evidence="5" id="KW-1185">Reference proteome</keyword>
<reference evidence="5" key="1">
    <citation type="submission" date="2016-11" db="EMBL/GenBank/DDBJ databases">
        <authorList>
            <person name="Varghese N."/>
            <person name="Submissions S."/>
        </authorList>
    </citation>
    <scope>NUCLEOTIDE SEQUENCE [LARGE SCALE GENOMIC DNA]</scope>
    <source>
        <strain evidence="5">DSM 18829</strain>
    </source>
</reference>
<dbReference type="Gene3D" id="1.25.40.10">
    <property type="entry name" value="Tetratricopeptide repeat domain"/>
    <property type="match status" value="1"/>
</dbReference>
<evidence type="ECO:0000256" key="2">
    <source>
        <dbReference type="ARBA" id="ARBA00022803"/>
    </source>
</evidence>
<dbReference type="InterPro" id="IPR019734">
    <property type="entry name" value="TPR_rpt"/>
</dbReference>
<dbReference type="PANTHER" id="PTHR45586">
    <property type="entry name" value="TPR REPEAT-CONTAINING PROTEIN PA4667"/>
    <property type="match status" value="1"/>
</dbReference>
<dbReference type="InterPro" id="IPR051012">
    <property type="entry name" value="CellSynth/LPSAsmb/PSIAsmb"/>
</dbReference>
<evidence type="ECO:0000313" key="5">
    <source>
        <dbReference type="Proteomes" id="UP000184488"/>
    </source>
</evidence>
<dbReference type="OrthoDB" id="1343633at2"/>
<dbReference type="SUPFAM" id="SSF48452">
    <property type="entry name" value="TPR-like"/>
    <property type="match status" value="1"/>
</dbReference>
<dbReference type="PROSITE" id="PS50005">
    <property type="entry name" value="TPR"/>
    <property type="match status" value="1"/>
</dbReference>
<keyword evidence="1" id="KW-0677">Repeat</keyword>
<dbReference type="SMART" id="SM00028">
    <property type="entry name" value="TPR"/>
    <property type="match status" value="2"/>
</dbReference>
<proteinExistence type="predicted"/>
<evidence type="ECO:0000313" key="4">
    <source>
        <dbReference type="EMBL" id="SHI63859.1"/>
    </source>
</evidence>